<sequence length="99" mass="10637">CAPTTPPIRSRASTGESVRWTTRRSVTGSRRWWPRSIASSRRTARAASRAPSTPVWRRSASSSTGRGTSCGSVGPGVPRASTPTARRRATRTRSRAISA</sequence>
<feature type="non-terminal residue" evidence="2">
    <location>
        <position position="99"/>
    </location>
</feature>
<evidence type="ECO:0000313" key="2">
    <source>
        <dbReference type="EMBL" id="CAA9535978.1"/>
    </source>
</evidence>
<feature type="region of interest" description="Disordered" evidence="1">
    <location>
        <begin position="1"/>
        <end position="99"/>
    </location>
</feature>
<evidence type="ECO:0000256" key="1">
    <source>
        <dbReference type="SAM" id="MobiDB-lite"/>
    </source>
</evidence>
<proteinExistence type="predicted"/>
<reference evidence="2" key="1">
    <citation type="submission" date="2020-02" db="EMBL/GenBank/DDBJ databases">
        <authorList>
            <person name="Meier V. D."/>
        </authorList>
    </citation>
    <scope>NUCLEOTIDE SEQUENCE</scope>
    <source>
        <strain evidence="2">AVDCRST_MAG79</strain>
    </source>
</reference>
<feature type="compositionally biased region" description="Basic residues" evidence="1">
    <location>
        <begin position="85"/>
        <end position="99"/>
    </location>
</feature>
<organism evidence="2">
    <name type="scientific">uncultured Thermoleophilia bacterium</name>
    <dbReference type="NCBI Taxonomy" id="1497501"/>
    <lineage>
        <taxon>Bacteria</taxon>
        <taxon>Bacillati</taxon>
        <taxon>Actinomycetota</taxon>
        <taxon>Thermoleophilia</taxon>
        <taxon>environmental samples</taxon>
    </lineage>
</organism>
<protein>
    <submittedName>
        <fullName evidence="2">Uncharacterized protein</fullName>
    </submittedName>
</protein>
<gene>
    <name evidence="2" type="ORF">AVDCRST_MAG79-1366</name>
</gene>
<accession>A0A6J4TZW0</accession>
<dbReference type="AlphaFoldDB" id="A0A6J4TZW0"/>
<feature type="compositionally biased region" description="Polar residues" evidence="1">
    <location>
        <begin position="11"/>
        <end position="28"/>
    </location>
</feature>
<feature type="non-terminal residue" evidence="2">
    <location>
        <position position="1"/>
    </location>
</feature>
<dbReference type="EMBL" id="CADCWC010000215">
    <property type="protein sequence ID" value="CAA9535978.1"/>
    <property type="molecule type" value="Genomic_DNA"/>
</dbReference>
<name>A0A6J4TZW0_9ACTN</name>
<feature type="compositionally biased region" description="Low complexity" evidence="1">
    <location>
        <begin position="34"/>
        <end position="84"/>
    </location>
</feature>